<feature type="compositionally biased region" description="Low complexity" evidence="1">
    <location>
        <begin position="10"/>
        <end position="24"/>
    </location>
</feature>
<sequence length="136" mass="14791">MLGLPRSIKSSASPFGPSRSSPPSAKTFLLRGGVPRLGHVWRIRGYVLGSWARAEAAADARQRAEVSDAGDPSSSQGTRPCVPLPPNHHLRRRCQHEYDISERGLACCSTPCRERRGSRRGISTVSCSAEQRAWPG</sequence>
<dbReference type="Proteomes" id="UP000821837">
    <property type="component" value="Chromosome 1"/>
</dbReference>
<protein>
    <submittedName>
        <fullName evidence="2">Uncharacterized protein</fullName>
    </submittedName>
</protein>
<keyword evidence="3" id="KW-1185">Reference proteome</keyword>
<evidence type="ECO:0000256" key="1">
    <source>
        <dbReference type="SAM" id="MobiDB-lite"/>
    </source>
</evidence>
<reference evidence="2" key="1">
    <citation type="journal article" date="2020" name="Cell">
        <title>Large-Scale Comparative Analyses of Tick Genomes Elucidate Their Genetic Diversity and Vector Capacities.</title>
        <authorList>
            <consortium name="Tick Genome and Microbiome Consortium (TIGMIC)"/>
            <person name="Jia N."/>
            <person name="Wang J."/>
            <person name="Shi W."/>
            <person name="Du L."/>
            <person name="Sun Y."/>
            <person name="Zhan W."/>
            <person name="Jiang J.F."/>
            <person name="Wang Q."/>
            <person name="Zhang B."/>
            <person name="Ji P."/>
            <person name="Bell-Sakyi L."/>
            <person name="Cui X.M."/>
            <person name="Yuan T.T."/>
            <person name="Jiang B.G."/>
            <person name="Yang W.F."/>
            <person name="Lam T.T."/>
            <person name="Chang Q.C."/>
            <person name="Ding S.J."/>
            <person name="Wang X.J."/>
            <person name="Zhu J.G."/>
            <person name="Ruan X.D."/>
            <person name="Zhao L."/>
            <person name="Wei J.T."/>
            <person name="Ye R.Z."/>
            <person name="Que T.C."/>
            <person name="Du C.H."/>
            <person name="Zhou Y.H."/>
            <person name="Cheng J.X."/>
            <person name="Dai P.F."/>
            <person name="Guo W.B."/>
            <person name="Han X.H."/>
            <person name="Huang E.J."/>
            <person name="Li L.F."/>
            <person name="Wei W."/>
            <person name="Gao Y.C."/>
            <person name="Liu J.Z."/>
            <person name="Shao H.Z."/>
            <person name="Wang X."/>
            <person name="Wang C.C."/>
            <person name="Yang T.C."/>
            <person name="Huo Q.B."/>
            <person name="Li W."/>
            <person name="Chen H.Y."/>
            <person name="Chen S.E."/>
            <person name="Zhou L.G."/>
            <person name="Ni X.B."/>
            <person name="Tian J.H."/>
            <person name="Sheng Y."/>
            <person name="Liu T."/>
            <person name="Pan Y.S."/>
            <person name="Xia L.Y."/>
            <person name="Li J."/>
            <person name="Zhao F."/>
            <person name="Cao W.C."/>
        </authorList>
    </citation>
    <scope>NUCLEOTIDE SEQUENCE</scope>
    <source>
        <strain evidence="2">Rsan-2018</strain>
    </source>
</reference>
<accession>A0A9D4T8I2</accession>
<evidence type="ECO:0000313" key="3">
    <source>
        <dbReference type="Proteomes" id="UP000821837"/>
    </source>
</evidence>
<feature type="region of interest" description="Disordered" evidence="1">
    <location>
        <begin position="60"/>
        <end position="86"/>
    </location>
</feature>
<dbReference type="EMBL" id="JABSTV010001245">
    <property type="protein sequence ID" value="KAH7982336.1"/>
    <property type="molecule type" value="Genomic_DNA"/>
</dbReference>
<name>A0A9D4T8I2_RHISA</name>
<reference evidence="2" key="2">
    <citation type="submission" date="2021-09" db="EMBL/GenBank/DDBJ databases">
        <authorList>
            <person name="Jia N."/>
            <person name="Wang J."/>
            <person name="Shi W."/>
            <person name="Du L."/>
            <person name="Sun Y."/>
            <person name="Zhan W."/>
            <person name="Jiang J."/>
            <person name="Wang Q."/>
            <person name="Zhang B."/>
            <person name="Ji P."/>
            <person name="Sakyi L.B."/>
            <person name="Cui X."/>
            <person name="Yuan T."/>
            <person name="Jiang B."/>
            <person name="Yang W."/>
            <person name="Lam T.T.-Y."/>
            <person name="Chang Q."/>
            <person name="Ding S."/>
            <person name="Wang X."/>
            <person name="Zhu J."/>
            <person name="Ruan X."/>
            <person name="Zhao L."/>
            <person name="Wei J."/>
            <person name="Que T."/>
            <person name="Du C."/>
            <person name="Cheng J."/>
            <person name="Dai P."/>
            <person name="Han X."/>
            <person name="Huang E."/>
            <person name="Gao Y."/>
            <person name="Liu J."/>
            <person name="Shao H."/>
            <person name="Ye R."/>
            <person name="Li L."/>
            <person name="Wei W."/>
            <person name="Wang X."/>
            <person name="Wang C."/>
            <person name="Huo Q."/>
            <person name="Li W."/>
            <person name="Guo W."/>
            <person name="Chen H."/>
            <person name="Chen S."/>
            <person name="Zhou L."/>
            <person name="Zhou L."/>
            <person name="Ni X."/>
            <person name="Tian J."/>
            <person name="Zhou Y."/>
            <person name="Sheng Y."/>
            <person name="Liu T."/>
            <person name="Pan Y."/>
            <person name="Xia L."/>
            <person name="Li J."/>
            <person name="Zhao F."/>
            <person name="Cao W."/>
        </authorList>
    </citation>
    <scope>NUCLEOTIDE SEQUENCE</scope>
    <source>
        <strain evidence="2">Rsan-2018</strain>
        <tissue evidence="2">Larvae</tissue>
    </source>
</reference>
<evidence type="ECO:0000313" key="2">
    <source>
        <dbReference type="EMBL" id="KAH7982336.1"/>
    </source>
</evidence>
<organism evidence="2 3">
    <name type="scientific">Rhipicephalus sanguineus</name>
    <name type="common">Brown dog tick</name>
    <name type="synonym">Ixodes sanguineus</name>
    <dbReference type="NCBI Taxonomy" id="34632"/>
    <lineage>
        <taxon>Eukaryota</taxon>
        <taxon>Metazoa</taxon>
        <taxon>Ecdysozoa</taxon>
        <taxon>Arthropoda</taxon>
        <taxon>Chelicerata</taxon>
        <taxon>Arachnida</taxon>
        <taxon>Acari</taxon>
        <taxon>Parasitiformes</taxon>
        <taxon>Ixodida</taxon>
        <taxon>Ixodoidea</taxon>
        <taxon>Ixodidae</taxon>
        <taxon>Rhipicephalinae</taxon>
        <taxon>Rhipicephalus</taxon>
        <taxon>Rhipicephalus</taxon>
    </lineage>
</organism>
<dbReference type="AlphaFoldDB" id="A0A9D4T8I2"/>
<comment type="caution">
    <text evidence="2">The sequence shown here is derived from an EMBL/GenBank/DDBJ whole genome shotgun (WGS) entry which is preliminary data.</text>
</comment>
<proteinExistence type="predicted"/>
<feature type="region of interest" description="Disordered" evidence="1">
    <location>
        <begin position="1"/>
        <end position="27"/>
    </location>
</feature>
<gene>
    <name evidence="2" type="ORF">HPB52_004140</name>
</gene>